<evidence type="ECO:0000313" key="4">
    <source>
        <dbReference type="EMBL" id="QVV89494.1"/>
    </source>
</evidence>
<evidence type="ECO:0000259" key="3">
    <source>
        <dbReference type="Pfam" id="PF02834"/>
    </source>
</evidence>
<feature type="short sequence motif" description="HXTX 1" evidence="2">
    <location>
        <begin position="41"/>
        <end position="44"/>
    </location>
</feature>
<dbReference type="Pfam" id="PF02834">
    <property type="entry name" value="LigT_PEase"/>
    <property type="match status" value="2"/>
</dbReference>
<dbReference type="InterPro" id="IPR004175">
    <property type="entry name" value="RNA_CPDase"/>
</dbReference>
<dbReference type="KEGG" id="mrtj:KHC33_02955"/>
<comment type="catalytic activity">
    <reaction evidence="2">
        <text>a 3'-end 2',3'-cyclophospho-ribonucleotide-RNA + H2O = a 3'-end 2'-phospho-ribonucleotide-RNA + H(+)</text>
        <dbReference type="Rhea" id="RHEA:11828"/>
        <dbReference type="Rhea" id="RHEA-COMP:10464"/>
        <dbReference type="Rhea" id="RHEA-COMP:17353"/>
        <dbReference type="ChEBI" id="CHEBI:15377"/>
        <dbReference type="ChEBI" id="CHEBI:15378"/>
        <dbReference type="ChEBI" id="CHEBI:83064"/>
        <dbReference type="ChEBI" id="CHEBI:173113"/>
        <dbReference type="EC" id="3.1.4.58"/>
    </reaction>
</comment>
<sequence>MVRLFVAIDLPDDISDQFRDAQNTLRSCRARLTLVEQESMHITLKFIGEVSGSSLTSITDILQTIDVPPFSMEVGLIGTNSQRAPRVVWAEVNDSGQCRNLAENIDTALSSLGFDPEKRKFRAHITIARVRQFHQSLFDALAEISTSCSGTIPVKEFILKKSELTPDGPLYTDILRVPLQGNA</sequence>
<gene>
    <name evidence="4" type="primary">thpR</name>
    <name evidence="4" type="ORF">KHC33_02955</name>
</gene>
<reference evidence="4 5" key="1">
    <citation type="submission" date="2021-05" db="EMBL/GenBank/DDBJ databases">
        <title>A novel Methanospirillum isolate from a pyrite-forming mixed culture.</title>
        <authorList>
            <person name="Bunk B."/>
            <person name="Sproer C."/>
            <person name="Spring S."/>
            <person name="Pester M."/>
        </authorList>
    </citation>
    <scope>NUCLEOTIDE SEQUENCE [LARGE SCALE GENOMIC DNA]</scope>
    <source>
        <strain evidence="4 5">J.3.6.1-F.2.7.3</strain>
    </source>
</reference>
<dbReference type="GO" id="GO:0004113">
    <property type="term" value="F:2',3'-cyclic-nucleotide 3'-phosphodiesterase activity"/>
    <property type="evidence" value="ECO:0007669"/>
    <property type="project" value="InterPro"/>
</dbReference>
<feature type="active site" description="Proton acceptor" evidence="2">
    <location>
        <position position="124"/>
    </location>
</feature>
<dbReference type="RefSeq" id="WP_214420288.1">
    <property type="nucleotide sequence ID" value="NZ_CP075546.1"/>
</dbReference>
<dbReference type="Proteomes" id="UP000680656">
    <property type="component" value="Chromosome"/>
</dbReference>
<dbReference type="InterPro" id="IPR009097">
    <property type="entry name" value="Cyclic_Pdiesterase"/>
</dbReference>
<evidence type="ECO:0000256" key="1">
    <source>
        <dbReference type="ARBA" id="ARBA00022801"/>
    </source>
</evidence>
<proteinExistence type="inferred from homology"/>
<feature type="active site" description="Proton donor" evidence="2">
    <location>
        <position position="41"/>
    </location>
</feature>
<dbReference type="SUPFAM" id="SSF55144">
    <property type="entry name" value="LigT-like"/>
    <property type="match status" value="1"/>
</dbReference>
<dbReference type="InterPro" id="IPR014051">
    <property type="entry name" value="Phosphoesterase_HXTX"/>
</dbReference>
<dbReference type="EC" id="3.1.4.58" evidence="2"/>
<dbReference type="EMBL" id="CP075546">
    <property type="protein sequence ID" value="QVV89494.1"/>
    <property type="molecule type" value="Genomic_DNA"/>
</dbReference>
<comment type="function">
    <text evidence="2">Hydrolyzes RNA 2',3'-cyclic phosphodiester to an RNA 2'-phosphomonoester.</text>
</comment>
<feature type="short sequence motif" description="HXTX 2" evidence="2">
    <location>
        <begin position="124"/>
        <end position="127"/>
    </location>
</feature>
<dbReference type="Gene3D" id="3.90.1140.10">
    <property type="entry name" value="Cyclic phosphodiesterase"/>
    <property type="match status" value="1"/>
</dbReference>
<dbReference type="PANTHER" id="PTHR35561">
    <property type="entry name" value="RNA 2',3'-CYCLIC PHOSPHODIESTERASE"/>
    <property type="match status" value="1"/>
</dbReference>
<dbReference type="HAMAP" id="MF_01940">
    <property type="entry name" value="RNA_CPDase"/>
    <property type="match status" value="1"/>
</dbReference>
<protein>
    <recommendedName>
        <fullName evidence="2">RNA 2',3'-cyclic phosphodiesterase</fullName>
        <shortName evidence="2">RNA 2',3'-CPDase</shortName>
        <ecNumber evidence="2">3.1.4.58</ecNumber>
    </recommendedName>
</protein>
<dbReference type="NCBIfam" id="TIGR02258">
    <property type="entry name" value="2_5_ligase"/>
    <property type="match status" value="1"/>
</dbReference>
<feature type="domain" description="Phosphoesterase HXTX" evidence="3">
    <location>
        <begin position="8"/>
        <end position="89"/>
    </location>
</feature>
<keyword evidence="5" id="KW-1185">Reference proteome</keyword>
<feature type="domain" description="Phosphoesterase HXTX" evidence="3">
    <location>
        <begin position="97"/>
        <end position="171"/>
    </location>
</feature>
<evidence type="ECO:0000256" key="2">
    <source>
        <dbReference type="HAMAP-Rule" id="MF_01940"/>
    </source>
</evidence>
<evidence type="ECO:0000313" key="5">
    <source>
        <dbReference type="Proteomes" id="UP000680656"/>
    </source>
</evidence>
<name>A0A8E7B053_9EURY</name>
<keyword evidence="1 2" id="KW-0378">Hydrolase</keyword>
<comment type="similarity">
    <text evidence="2">Belongs to the 2H phosphoesterase superfamily. ThpR family.</text>
</comment>
<dbReference type="GO" id="GO:0008664">
    <property type="term" value="F:RNA 2',3'-cyclic 3'-phosphodiesterase activity"/>
    <property type="evidence" value="ECO:0007669"/>
    <property type="project" value="UniProtKB-EC"/>
</dbReference>
<organism evidence="4 5">
    <name type="scientific">Methanospirillum purgamenti</name>
    <dbReference type="NCBI Taxonomy" id="2834276"/>
    <lineage>
        <taxon>Archaea</taxon>
        <taxon>Methanobacteriati</taxon>
        <taxon>Methanobacteriota</taxon>
        <taxon>Stenosarchaea group</taxon>
        <taxon>Methanomicrobia</taxon>
        <taxon>Methanomicrobiales</taxon>
        <taxon>Methanospirillaceae</taxon>
        <taxon>Methanospirillum</taxon>
    </lineage>
</organism>
<dbReference type="AlphaFoldDB" id="A0A8E7B053"/>
<dbReference type="PANTHER" id="PTHR35561:SF1">
    <property type="entry name" value="RNA 2',3'-CYCLIC PHOSPHODIESTERASE"/>
    <property type="match status" value="1"/>
</dbReference>
<accession>A0A8E7B053</accession>
<dbReference type="GeneID" id="65096109"/>